<dbReference type="AlphaFoldDB" id="A0AAW9KL72"/>
<name>A0AAW9KL72_9ACTO</name>
<feature type="region of interest" description="Disordered" evidence="1">
    <location>
        <begin position="100"/>
        <end position="126"/>
    </location>
</feature>
<keyword evidence="3" id="KW-1185">Reference proteome</keyword>
<dbReference type="Proteomes" id="UP001289581">
    <property type="component" value="Unassembled WGS sequence"/>
</dbReference>
<gene>
    <name evidence="2" type="ORF">QU665_08855</name>
</gene>
<dbReference type="EMBL" id="JAXBCZ010000001">
    <property type="protein sequence ID" value="MEA1305171.1"/>
    <property type="molecule type" value="Genomic_DNA"/>
</dbReference>
<feature type="compositionally biased region" description="Basic and acidic residues" evidence="1">
    <location>
        <begin position="9"/>
        <end position="21"/>
    </location>
</feature>
<reference evidence="2 3" key="1">
    <citation type="submission" date="2023-06" db="EMBL/GenBank/DDBJ databases">
        <title>Actinomyces orist ORNL 0101 HMT-893 genome.</title>
        <authorList>
            <person name="Johnston C.D."/>
            <person name="Chen T."/>
            <person name="Dewhirst F.E."/>
        </authorList>
    </citation>
    <scope>NUCLEOTIDE SEQUENCE [LARGE SCALE GENOMIC DNA]</scope>
    <source>
        <strain evidence="2 3">ORNL 0101</strain>
    </source>
</reference>
<feature type="compositionally biased region" description="Basic and acidic residues" evidence="1">
    <location>
        <begin position="107"/>
        <end position="119"/>
    </location>
</feature>
<organism evidence="2 3">
    <name type="scientific">Actinomyces oris</name>
    <dbReference type="NCBI Taxonomy" id="544580"/>
    <lineage>
        <taxon>Bacteria</taxon>
        <taxon>Bacillati</taxon>
        <taxon>Actinomycetota</taxon>
        <taxon>Actinomycetes</taxon>
        <taxon>Actinomycetales</taxon>
        <taxon>Actinomycetaceae</taxon>
        <taxon>Actinomyces</taxon>
    </lineage>
</organism>
<protein>
    <submittedName>
        <fullName evidence="2">Uncharacterized protein</fullName>
    </submittedName>
</protein>
<evidence type="ECO:0000313" key="3">
    <source>
        <dbReference type="Proteomes" id="UP001289581"/>
    </source>
</evidence>
<evidence type="ECO:0000256" key="1">
    <source>
        <dbReference type="SAM" id="MobiDB-lite"/>
    </source>
</evidence>
<sequence length="126" mass="13322">MSETPPPADSKDGKSNDGKVDNKKYIAINNILSTARTSQTNLRGWSPTSGGSVETLKSGLDGIWDSPVAETLSAKMTTAVDSVDSDSGVMATIISDLSSAASQQELHPGKKVDPNEHSTEANWKIF</sequence>
<evidence type="ECO:0000313" key="2">
    <source>
        <dbReference type="EMBL" id="MEA1305171.1"/>
    </source>
</evidence>
<accession>A0AAW9KL72</accession>
<dbReference type="RefSeq" id="WP_143223483.1">
    <property type="nucleotide sequence ID" value="NZ_JAXBCZ010000001.1"/>
</dbReference>
<proteinExistence type="predicted"/>
<comment type="caution">
    <text evidence="2">The sequence shown here is derived from an EMBL/GenBank/DDBJ whole genome shotgun (WGS) entry which is preliminary data.</text>
</comment>
<feature type="region of interest" description="Disordered" evidence="1">
    <location>
        <begin position="1"/>
        <end position="21"/>
    </location>
</feature>